<dbReference type="Proteomes" id="UP000563601">
    <property type="component" value="Unassembled WGS sequence"/>
</dbReference>
<feature type="region of interest" description="Disordered" evidence="1">
    <location>
        <begin position="214"/>
        <end position="235"/>
    </location>
</feature>
<evidence type="ECO:0008006" key="5">
    <source>
        <dbReference type="Google" id="ProtNLM"/>
    </source>
</evidence>
<protein>
    <recommendedName>
        <fullName evidence="5">DUF1585 domain-containing protein</fullName>
    </recommendedName>
</protein>
<feature type="compositionally biased region" description="Basic and acidic residues" evidence="1">
    <location>
        <begin position="214"/>
        <end position="227"/>
    </location>
</feature>
<gene>
    <name evidence="3" type="ORF">HNQ53_001744</name>
</gene>
<evidence type="ECO:0000313" key="3">
    <source>
        <dbReference type="EMBL" id="MBB5211526.1"/>
    </source>
</evidence>
<evidence type="ECO:0000256" key="2">
    <source>
        <dbReference type="SAM" id="SignalP"/>
    </source>
</evidence>
<sequence length="406" mass="44273">MKINSSAARLLLVATACVSTSLCAPAFAGPEEQAARIHSRITGVKPSVGVLTAMAEDIANGNADAAAYRAMENDAFYDVTLKNLVTPWTNRDGDNFAPLNDYTATVIGMVRDDVDFREILSGDIIYTGASGLGLPAYSNSNNNHYEELERNGYPLQTALERQTQSSVTGLPGDATAGVMTTRGGAKAFFYAGTNRAMFRFTLVNHLCRDLEQVHDTSRPPDRIRQDVSRSPGGDSRVFQNNCVGCHSGMDPMAQAFAYYNFEYDVDNDPTGEDGRLDYNRAGETDPSTGTRVQAKNHINSATFPYGYVIPDDKWDNYWREGPNLHLGWSSELPGSGNGAKSMGRELANSEAFAQCQVTKVFEQVCLRAPEDSTDRNRIANMTDSFTGNGYKLKQVYADAAVYCAGE</sequence>
<dbReference type="EMBL" id="JACHHR010000002">
    <property type="protein sequence ID" value="MBB5211526.1"/>
    <property type="molecule type" value="Genomic_DNA"/>
</dbReference>
<accession>A0AA89TLV0</accession>
<evidence type="ECO:0000256" key="1">
    <source>
        <dbReference type="SAM" id="MobiDB-lite"/>
    </source>
</evidence>
<feature type="signal peptide" evidence="2">
    <location>
        <begin position="1"/>
        <end position="28"/>
    </location>
</feature>
<evidence type="ECO:0000313" key="4">
    <source>
        <dbReference type="Proteomes" id="UP000563601"/>
    </source>
</evidence>
<name>A0AA89TLV0_9GAMM</name>
<keyword evidence="2" id="KW-0732">Signal</keyword>
<reference evidence="3 4" key="1">
    <citation type="submission" date="2020-08" db="EMBL/GenBank/DDBJ databases">
        <title>Genomic Encyclopedia of Type Strains, Phase IV (KMG-IV): sequencing the most valuable type-strain genomes for metagenomic binning, comparative biology and taxonomic classification.</title>
        <authorList>
            <person name="Goeker M."/>
        </authorList>
    </citation>
    <scope>NUCLEOTIDE SEQUENCE [LARGE SCALE GENOMIC DNA]</scope>
    <source>
        <strain evidence="3 4">DSM 11525</strain>
    </source>
</reference>
<dbReference type="AlphaFoldDB" id="A0AA89TLV0"/>
<dbReference type="RefSeq" id="WP_183946620.1">
    <property type="nucleotide sequence ID" value="NZ_CP047491.1"/>
</dbReference>
<organism evidence="3 4">
    <name type="scientific">Microbulbifer hydrolyticus</name>
    <dbReference type="NCBI Taxonomy" id="48074"/>
    <lineage>
        <taxon>Bacteria</taxon>
        <taxon>Pseudomonadati</taxon>
        <taxon>Pseudomonadota</taxon>
        <taxon>Gammaproteobacteria</taxon>
        <taxon>Cellvibrionales</taxon>
        <taxon>Microbulbiferaceae</taxon>
        <taxon>Microbulbifer</taxon>
    </lineage>
</organism>
<proteinExistence type="predicted"/>
<comment type="caution">
    <text evidence="3">The sequence shown here is derived from an EMBL/GenBank/DDBJ whole genome shotgun (WGS) entry which is preliminary data.</text>
</comment>
<feature type="chain" id="PRO_5041695689" description="DUF1585 domain-containing protein" evidence="2">
    <location>
        <begin position="29"/>
        <end position="406"/>
    </location>
</feature>